<dbReference type="GO" id="GO:0031965">
    <property type="term" value="C:nuclear membrane"/>
    <property type="evidence" value="ECO:0007669"/>
    <property type="project" value="UniProtKB-SubCell"/>
</dbReference>
<dbReference type="OrthoDB" id="10263185at2759"/>
<evidence type="ECO:0000313" key="9">
    <source>
        <dbReference type="Proteomes" id="UP000268321"/>
    </source>
</evidence>
<gene>
    <name evidence="8" type="ORF">METBISCDRAFT_19421</name>
    <name evidence="7" type="ORF">METBISCDRAFT_20468</name>
</gene>
<reference evidence="7" key="2">
    <citation type="submission" date="2018-08" db="EMBL/GenBank/DDBJ databases">
        <title>Leveraging single-cell genomics to expand the Fungal Tree of Life.</title>
        <authorList>
            <consortium name="DOE Joint Genome Institute"/>
            <person name="Ahrendt S.R."/>
            <person name="Quandt C.A."/>
            <person name="Ciobanu D."/>
            <person name="Clum A."/>
            <person name="Salamov A."/>
            <person name="Andreopoulos B."/>
            <person name="Cheng J.-F."/>
            <person name="Woyke T."/>
            <person name="Pelin A."/>
            <person name="Henrissat B."/>
            <person name="Reynolds N."/>
            <person name="Benny G.L."/>
            <person name="Smith M.E."/>
            <person name="James T.Y."/>
            <person name="Grigoriev I.V."/>
        </authorList>
    </citation>
    <scope>NUCLEOTIDE SEQUENCE</scope>
    <source>
        <strain evidence="7">Baker2002</strain>
    </source>
</reference>
<dbReference type="InterPro" id="IPR005612">
    <property type="entry name" value="CCAAT-binding_factor"/>
</dbReference>
<dbReference type="Pfam" id="PF03914">
    <property type="entry name" value="CBF"/>
    <property type="match status" value="1"/>
</dbReference>
<name>A0A4V1J2G8_9ASCO</name>
<keyword evidence="4" id="KW-1133">Transmembrane helix</keyword>
<keyword evidence="4" id="KW-0472">Membrane</keyword>
<organism evidence="7 9">
    <name type="scientific">Metschnikowia bicuspidata</name>
    <dbReference type="NCBI Taxonomy" id="27322"/>
    <lineage>
        <taxon>Eukaryota</taxon>
        <taxon>Fungi</taxon>
        <taxon>Dikarya</taxon>
        <taxon>Ascomycota</taxon>
        <taxon>Saccharomycotina</taxon>
        <taxon>Pichiomycetes</taxon>
        <taxon>Metschnikowiaceae</taxon>
        <taxon>Metschnikowia</taxon>
    </lineage>
</organism>
<dbReference type="AlphaFoldDB" id="A0A4V1J2G8"/>
<evidence type="ECO:0000256" key="3">
    <source>
        <dbReference type="ARBA" id="ARBA00022692"/>
    </source>
</evidence>
<accession>A0A4V1J2G8</accession>
<proteinExistence type="inferred from homology"/>
<evidence type="ECO:0000256" key="5">
    <source>
        <dbReference type="SAM" id="MobiDB-lite"/>
    </source>
</evidence>
<comment type="subcellular location">
    <subcellularLocation>
        <location evidence="1">Nucleus membrane</location>
        <topology evidence="1">Multi-pass membrane protein</topology>
    </subcellularLocation>
</comment>
<feature type="domain" description="CCAAT-binding factor" evidence="6">
    <location>
        <begin position="334"/>
        <end position="481"/>
    </location>
</feature>
<reference evidence="9" key="1">
    <citation type="journal article" date="2018" name="Nat. Microbiol.">
        <title>Leveraging single-cell genomics to expand the fungal tree of life.</title>
        <authorList>
            <person name="Ahrendt S.R."/>
            <person name="Quandt C.A."/>
            <person name="Ciobanu D."/>
            <person name="Clum A."/>
            <person name="Salamov A."/>
            <person name="Andreopoulos B."/>
            <person name="Cheng J.F."/>
            <person name="Woyke T."/>
            <person name="Pelin A."/>
            <person name="Henrissat B."/>
            <person name="Reynolds N.K."/>
            <person name="Benny G.L."/>
            <person name="Smith M.E."/>
            <person name="James T.Y."/>
            <person name="Grigoriev I.V."/>
        </authorList>
    </citation>
    <scope>NUCLEOTIDE SEQUENCE [LARGE SCALE GENOMIC DNA]</scope>
    <source>
        <strain evidence="9">Baker2002</strain>
    </source>
</reference>
<dbReference type="GO" id="GO:0042254">
    <property type="term" value="P:ribosome biogenesis"/>
    <property type="evidence" value="ECO:0007669"/>
    <property type="project" value="InterPro"/>
</dbReference>
<evidence type="ECO:0000259" key="6">
    <source>
        <dbReference type="Pfam" id="PF03914"/>
    </source>
</evidence>
<keyword evidence="3" id="KW-0812">Transmembrane</keyword>
<evidence type="ECO:0000256" key="1">
    <source>
        <dbReference type="ARBA" id="ARBA00004232"/>
    </source>
</evidence>
<evidence type="ECO:0000256" key="2">
    <source>
        <dbReference type="ARBA" id="ARBA00007797"/>
    </source>
</evidence>
<dbReference type="GO" id="GO:0030692">
    <property type="term" value="C:Noc4p-Nop14p complex"/>
    <property type="evidence" value="ECO:0007669"/>
    <property type="project" value="TreeGrafter"/>
</dbReference>
<dbReference type="SUPFAM" id="SSF48371">
    <property type="entry name" value="ARM repeat"/>
    <property type="match status" value="1"/>
</dbReference>
<evidence type="ECO:0000313" key="8">
    <source>
        <dbReference type="EMBL" id="RKP29113.1"/>
    </source>
</evidence>
<feature type="compositionally biased region" description="Basic and acidic residues" evidence="5">
    <location>
        <begin position="1"/>
        <end position="11"/>
    </location>
</feature>
<dbReference type="InterPro" id="IPR016024">
    <property type="entry name" value="ARM-type_fold"/>
</dbReference>
<dbReference type="GO" id="GO:0032040">
    <property type="term" value="C:small-subunit processome"/>
    <property type="evidence" value="ECO:0007669"/>
    <property type="project" value="TreeGrafter"/>
</dbReference>
<evidence type="ECO:0000256" key="4">
    <source>
        <dbReference type="ARBA" id="ARBA00022989"/>
    </source>
</evidence>
<dbReference type="PANTHER" id="PTHR12455:SF0">
    <property type="entry name" value="NUCLEOLAR COMPLEX PROTEIN 4 HOMOLOG"/>
    <property type="match status" value="1"/>
</dbReference>
<comment type="similarity">
    <text evidence="2">Belongs to the CBF/MAK21 family.</text>
</comment>
<dbReference type="EMBL" id="ML004509">
    <property type="protein sequence ID" value="RKP29113.1"/>
    <property type="molecule type" value="Genomic_DNA"/>
</dbReference>
<dbReference type="Proteomes" id="UP000268321">
    <property type="component" value="Unassembled WGS sequence"/>
</dbReference>
<dbReference type="PANTHER" id="PTHR12455">
    <property type="entry name" value="NUCLEOLAR COMPLEX PROTEIN 4"/>
    <property type="match status" value="1"/>
</dbReference>
<keyword evidence="9" id="KW-1185">Reference proteome</keyword>
<dbReference type="InterPro" id="IPR027193">
    <property type="entry name" value="Noc4"/>
</dbReference>
<sequence length="544" mass="62713">MAKRSKADKASKPKKAKVTGCSKKSQPEVNLLTAADVTDLVNEVTDKAAYNSIIVLLEQYRKNIDILNQSEDLEAEKLARLLTLSLFKCFESLSLKKLMDGDHTDEKKHFVSRWLNEKYKNFEGCLSSLLQYRLSFDLSLQLDALDVFLQIIRMEAKNSGEFPVQTYKILVKLLLLSEIGTTPPDESSDNFVLLEFTEKFHKYWDLQNYFFDKDFVGEIENWAASGCSLTHLFTNYFTIIKSGLMYTADEEQLRAYPNWVSIQLPDSAFKFNVKTRYQKSFLVVLRHTELNNFQYKALLAILHKRIIPYMAVPAGLMDFLTDAFDQQDDEIVPILALNSLWELMKSHNLEYPDFYQKLYSLLTPTLLCTRYRSRFFRLCDLFLSSTHLSANLVASFIKRLARLALTGNAPSVVIVIPFIYNLLKRHPSCIVLLQNPDVPAGFVDPFDENETDPLRTGAIGSSLWELETLMSHYHPNIATLAKIFREPFQKPSYNMEDFLDWSYLTLLESEKSRKYKGLAALEFEDYDSLFACEDGKSYVEGWTL</sequence>
<dbReference type="EMBL" id="ML004897">
    <property type="protein sequence ID" value="RKP28509.1"/>
    <property type="molecule type" value="Genomic_DNA"/>
</dbReference>
<protein>
    <submittedName>
        <fullName evidence="7">Noc4 nucleolar protein</fullName>
    </submittedName>
</protein>
<feature type="region of interest" description="Disordered" evidence="5">
    <location>
        <begin position="1"/>
        <end position="22"/>
    </location>
</feature>
<evidence type="ECO:0000313" key="7">
    <source>
        <dbReference type="EMBL" id="RKP28509.1"/>
    </source>
</evidence>